<dbReference type="AlphaFoldDB" id="A0A258HHE9"/>
<dbReference type="EMBL" id="NCEQ01000012">
    <property type="protein sequence ID" value="OYX55773.1"/>
    <property type="molecule type" value="Genomic_DNA"/>
</dbReference>
<gene>
    <name evidence="1" type="ORF">B7Y86_12550</name>
</gene>
<name>A0A258HHE9_9CAUL</name>
<evidence type="ECO:0008006" key="3">
    <source>
        <dbReference type="Google" id="ProtNLM"/>
    </source>
</evidence>
<comment type="caution">
    <text evidence="1">The sequence shown here is derived from an EMBL/GenBank/DDBJ whole genome shotgun (WGS) entry which is preliminary data.</text>
</comment>
<organism evidence="1 2">
    <name type="scientific">Brevundimonas subvibrioides</name>
    <dbReference type="NCBI Taxonomy" id="74313"/>
    <lineage>
        <taxon>Bacteria</taxon>
        <taxon>Pseudomonadati</taxon>
        <taxon>Pseudomonadota</taxon>
        <taxon>Alphaproteobacteria</taxon>
        <taxon>Caulobacterales</taxon>
        <taxon>Caulobacteraceae</taxon>
        <taxon>Brevundimonas</taxon>
    </lineage>
</organism>
<accession>A0A258HHE9</accession>
<protein>
    <recommendedName>
        <fullName evidence="3">HEPN domain-containing protein</fullName>
    </recommendedName>
</protein>
<dbReference type="Proteomes" id="UP000216147">
    <property type="component" value="Unassembled WGS sequence"/>
</dbReference>
<sequence>MLSSNRLDALFLCQNARNFYRLPVSTTALDSDQSLYFLAISIELSLKAYLRHTGMTDDETRQLVRHDLSKASRFATERGFDPPKLIETEMIEVISRRYASGGFRRPPTCVWPRAFVKAATALAVDLNMRVDLCLAG</sequence>
<evidence type="ECO:0000313" key="2">
    <source>
        <dbReference type="Proteomes" id="UP000216147"/>
    </source>
</evidence>
<proteinExistence type="predicted"/>
<evidence type="ECO:0000313" key="1">
    <source>
        <dbReference type="EMBL" id="OYX55773.1"/>
    </source>
</evidence>
<reference evidence="1 2" key="1">
    <citation type="submission" date="2017-03" db="EMBL/GenBank/DDBJ databases">
        <title>Lifting the veil on microbial sulfur biogeochemistry in mining wastewaters.</title>
        <authorList>
            <person name="Kantor R.S."/>
            <person name="Colenbrander Nelson T."/>
            <person name="Marshall S."/>
            <person name="Bennett D."/>
            <person name="Apte S."/>
            <person name="Camacho D."/>
            <person name="Thomas B.C."/>
            <person name="Warren L.A."/>
            <person name="Banfield J.F."/>
        </authorList>
    </citation>
    <scope>NUCLEOTIDE SEQUENCE [LARGE SCALE GENOMIC DNA]</scope>
    <source>
        <strain evidence="1">32-68-21</strain>
    </source>
</reference>